<dbReference type="SUPFAM" id="SSF50475">
    <property type="entry name" value="FMN-binding split barrel"/>
    <property type="match status" value="1"/>
</dbReference>
<organism evidence="2 3">
    <name type="scientific">Thalassobacillus hwangdonensis</name>
    <dbReference type="NCBI Taxonomy" id="546108"/>
    <lineage>
        <taxon>Bacteria</taxon>
        <taxon>Bacillati</taxon>
        <taxon>Bacillota</taxon>
        <taxon>Bacilli</taxon>
        <taxon>Bacillales</taxon>
        <taxon>Bacillaceae</taxon>
        <taxon>Thalassobacillus</taxon>
    </lineage>
</organism>
<dbReference type="Proteomes" id="UP001596990">
    <property type="component" value="Unassembled WGS sequence"/>
</dbReference>
<evidence type="ECO:0000313" key="3">
    <source>
        <dbReference type="Proteomes" id="UP001596990"/>
    </source>
</evidence>
<dbReference type="Gene3D" id="2.30.110.10">
    <property type="entry name" value="Electron Transport, Fmn-binding Protein, Chain A"/>
    <property type="match status" value="1"/>
</dbReference>
<dbReference type="PANTHER" id="PTHR34818">
    <property type="entry name" value="PROTEIN BLI-3"/>
    <property type="match status" value="1"/>
</dbReference>
<sequence>MNQQELKDKILDVLSGNKVGTLATVKNDKPHSRFMTFFNDGLTIHTPTNKKTHKAEEIDANPYVHILIGYEGEGYGDAYLEIEGKATIRDDAEVKEKLWSDRMKRWFDGPNDPEYIVLEIAPEQVRLMNAGEDTPETLEL</sequence>
<feature type="domain" description="Pyridoxamine 5'-phosphate oxidase N-terminal" evidence="1">
    <location>
        <begin position="6"/>
        <end position="128"/>
    </location>
</feature>
<protein>
    <submittedName>
        <fullName evidence="2">Pyridoxamine 5'-phosphate oxidase family protein</fullName>
    </submittedName>
</protein>
<dbReference type="EMBL" id="JBHTKL010000002">
    <property type="protein sequence ID" value="MFD1019242.1"/>
    <property type="molecule type" value="Genomic_DNA"/>
</dbReference>
<reference evidence="3" key="1">
    <citation type="journal article" date="2019" name="Int. J. Syst. Evol. Microbiol.">
        <title>The Global Catalogue of Microorganisms (GCM) 10K type strain sequencing project: providing services to taxonomists for standard genome sequencing and annotation.</title>
        <authorList>
            <consortium name="The Broad Institute Genomics Platform"/>
            <consortium name="The Broad Institute Genome Sequencing Center for Infectious Disease"/>
            <person name="Wu L."/>
            <person name="Ma J."/>
        </authorList>
    </citation>
    <scope>NUCLEOTIDE SEQUENCE [LARGE SCALE GENOMIC DNA]</scope>
    <source>
        <strain evidence="3">CCUG 56607</strain>
    </source>
</reference>
<dbReference type="PANTHER" id="PTHR34818:SF1">
    <property type="entry name" value="PROTEIN BLI-3"/>
    <property type="match status" value="1"/>
</dbReference>
<gene>
    <name evidence="2" type="ORF">ACFQ2J_08550</name>
</gene>
<name>A0ABW3L1K5_9BACI</name>
<comment type="caution">
    <text evidence="2">The sequence shown here is derived from an EMBL/GenBank/DDBJ whole genome shotgun (WGS) entry which is preliminary data.</text>
</comment>
<keyword evidence="3" id="KW-1185">Reference proteome</keyword>
<dbReference type="InterPro" id="IPR012349">
    <property type="entry name" value="Split_barrel_FMN-bd"/>
</dbReference>
<accession>A0ABW3L1K5</accession>
<evidence type="ECO:0000313" key="2">
    <source>
        <dbReference type="EMBL" id="MFD1019242.1"/>
    </source>
</evidence>
<evidence type="ECO:0000259" key="1">
    <source>
        <dbReference type="Pfam" id="PF01243"/>
    </source>
</evidence>
<dbReference type="InterPro" id="IPR011576">
    <property type="entry name" value="Pyridox_Oxase_N"/>
</dbReference>
<proteinExistence type="predicted"/>
<dbReference type="InterPro" id="IPR052917">
    <property type="entry name" value="Stress-Dev_Protein"/>
</dbReference>
<dbReference type="RefSeq" id="WP_386058753.1">
    <property type="nucleotide sequence ID" value="NZ_JBHTKL010000002.1"/>
</dbReference>
<dbReference type="Pfam" id="PF01243">
    <property type="entry name" value="PNPOx_N"/>
    <property type="match status" value="1"/>
</dbReference>